<organism evidence="1 2">
    <name type="scientific">Staphylococcus haemolyticus</name>
    <dbReference type="NCBI Taxonomy" id="1283"/>
    <lineage>
        <taxon>Bacteria</taxon>
        <taxon>Bacillati</taxon>
        <taxon>Bacillota</taxon>
        <taxon>Bacilli</taxon>
        <taxon>Bacillales</taxon>
        <taxon>Staphylococcaceae</taxon>
        <taxon>Staphylococcus</taxon>
    </lineage>
</organism>
<dbReference type="AlphaFoldDB" id="A0A7Z1N289"/>
<dbReference type="EMBL" id="PGWX01000347">
    <property type="protein sequence ID" value="PPJ73431.1"/>
    <property type="molecule type" value="Genomic_DNA"/>
</dbReference>
<dbReference type="Proteomes" id="UP000238153">
    <property type="component" value="Unassembled WGS sequence"/>
</dbReference>
<dbReference type="InterPro" id="IPR029060">
    <property type="entry name" value="PIN-like_dom_sf"/>
</dbReference>
<evidence type="ECO:0000313" key="1">
    <source>
        <dbReference type="EMBL" id="PPJ73431.1"/>
    </source>
</evidence>
<name>A0A7Z1N289_STAHA</name>
<evidence type="ECO:0000313" key="2">
    <source>
        <dbReference type="Proteomes" id="UP000238153"/>
    </source>
</evidence>
<gene>
    <name evidence="1" type="ORF">CV019_09445</name>
</gene>
<accession>A0A7Z1N289</accession>
<protein>
    <recommendedName>
        <fullName evidence="3">PIN like domain-containing protein</fullName>
    </recommendedName>
</protein>
<dbReference type="SUPFAM" id="SSF88723">
    <property type="entry name" value="PIN domain-like"/>
    <property type="match status" value="1"/>
</dbReference>
<evidence type="ECO:0008006" key="3">
    <source>
        <dbReference type="Google" id="ProtNLM"/>
    </source>
</evidence>
<dbReference type="RefSeq" id="WP_048667914.1">
    <property type="nucleotide sequence ID" value="NZ_CAJCGY010000037.1"/>
</dbReference>
<sequence>MTNKGMTPPIVDTDIWVYLILSGYYERIIAYYGYLQFSDVVEKEILKWQSNTQEFSNVARVFKNLKDQHDVRVIHFDEFDALSQASINHTLSEYGLKTVDILEKNKGEFTSLLYALHKDIHRFKTNDRKFKEEVEDTLDETFTFVNWIDILDNYSTNFKEKLEIQKQVDTKQLKMKKQNHKHTKQDPRWDKLKQYIKEK</sequence>
<reference evidence="1 2" key="1">
    <citation type="submission" date="2017-11" db="EMBL/GenBank/DDBJ databases">
        <authorList>
            <person name="Founou R.C."/>
            <person name="Founou L."/>
            <person name="Allam M."/>
            <person name="Ismail A."/>
            <person name="Essack S.Y."/>
        </authorList>
    </citation>
    <scope>NUCLEOTIDE SEQUENCE [LARGE SCALE GENOMIC DNA]</scope>
    <source>
        <strain evidence="1 2">G811N2B1</strain>
    </source>
</reference>
<proteinExistence type="predicted"/>
<comment type="caution">
    <text evidence="1">The sequence shown here is derived from an EMBL/GenBank/DDBJ whole genome shotgun (WGS) entry which is preliminary data.</text>
</comment>